<feature type="transmembrane region" description="Helical" evidence="6">
    <location>
        <begin position="102"/>
        <end position="123"/>
    </location>
</feature>
<feature type="transmembrane region" description="Helical" evidence="6">
    <location>
        <begin position="223"/>
        <end position="248"/>
    </location>
</feature>
<evidence type="ECO:0000256" key="3">
    <source>
        <dbReference type="ARBA" id="ARBA00022692"/>
    </source>
</evidence>
<dbReference type="Proteomes" id="UP000295221">
    <property type="component" value="Unassembled WGS sequence"/>
</dbReference>
<sequence length="308" mass="34393">MTAVKTSKESRFKFRHIPSLIKETAINWTKDDPWRMSAVVAYFALLSLPGLLVIVFTILNFFWKGEIVEGEIYGQIESALGSSAAETIESVFVTASENQTSWFSAIISIGALVFGATGVFFHLQISINRVWNLQSDPKNGFVKYLIDRSKSFGFVLIIGFLLLISFVVSALLNSLEGYFSKWLPDVAFHSLLIGEIVISLGVVTVLFALMFKYLPDVLIGWRSVWVGALITAILFSLGKELLSFYFGFLSPGDVYGAAGSVIIILLWVTYSSLILFFGAEFTKVYTQRYGYKMIPKSHAVFTDQEDKL</sequence>
<dbReference type="RefSeq" id="WP_132432115.1">
    <property type="nucleotide sequence ID" value="NZ_SLWK01000001.1"/>
</dbReference>
<dbReference type="GO" id="GO:0005886">
    <property type="term" value="C:plasma membrane"/>
    <property type="evidence" value="ECO:0007669"/>
    <property type="project" value="UniProtKB-SubCell"/>
</dbReference>
<feature type="transmembrane region" description="Helical" evidence="6">
    <location>
        <begin position="254"/>
        <end position="279"/>
    </location>
</feature>
<keyword evidence="5 6" id="KW-0472">Membrane</keyword>
<evidence type="ECO:0000256" key="6">
    <source>
        <dbReference type="SAM" id="Phobius"/>
    </source>
</evidence>
<dbReference type="EMBL" id="SLWK01000001">
    <property type="protein sequence ID" value="TCO11086.1"/>
    <property type="molecule type" value="Genomic_DNA"/>
</dbReference>
<dbReference type="Pfam" id="PF03631">
    <property type="entry name" value="Virul_fac_BrkB"/>
    <property type="match status" value="1"/>
</dbReference>
<gene>
    <name evidence="7" type="ORF">EV194_101720</name>
</gene>
<evidence type="ECO:0000313" key="8">
    <source>
        <dbReference type="Proteomes" id="UP000295221"/>
    </source>
</evidence>
<organism evidence="7 8">
    <name type="scientific">Natronoflexus pectinivorans</name>
    <dbReference type="NCBI Taxonomy" id="682526"/>
    <lineage>
        <taxon>Bacteria</taxon>
        <taxon>Pseudomonadati</taxon>
        <taxon>Bacteroidota</taxon>
        <taxon>Bacteroidia</taxon>
        <taxon>Marinilabiliales</taxon>
        <taxon>Marinilabiliaceae</taxon>
        <taxon>Natronoflexus</taxon>
    </lineage>
</organism>
<evidence type="ECO:0000313" key="7">
    <source>
        <dbReference type="EMBL" id="TCO11086.1"/>
    </source>
</evidence>
<dbReference type="PIRSF" id="PIRSF035875">
    <property type="entry name" value="RNase_BN"/>
    <property type="match status" value="1"/>
</dbReference>
<evidence type="ECO:0000256" key="2">
    <source>
        <dbReference type="ARBA" id="ARBA00022475"/>
    </source>
</evidence>
<evidence type="ECO:0000256" key="4">
    <source>
        <dbReference type="ARBA" id="ARBA00022989"/>
    </source>
</evidence>
<feature type="transmembrane region" description="Helical" evidence="6">
    <location>
        <begin position="39"/>
        <end position="63"/>
    </location>
</feature>
<reference evidence="7 8" key="1">
    <citation type="submission" date="2019-03" db="EMBL/GenBank/DDBJ databases">
        <title>Genomic Encyclopedia of Type Strains, Phase IV (KMG-IV): sequencing the most valuable type-strain genomes for metagenomic binning, comparative biology and taxonomic classification.</title>
        <authorList>
            <person name="Goeker M."/>
        </authorList>
    </citation>
    <scope>NUCLEOTIDE SEQUENCE [LARGE SCALE GENOMIC DNA]</scope>
    <source>
        <strain evidence="7 8">DSM 24179</strain>
    </source>
</reference>
<comment type="caution">
    <text evidence="7">The sequence shown here is derived from an EMBL/GenBank/DDBJ whole genome shotgun (WGS) entry which is preliminary data.</text>
</comment>
<accession>A0A4R2GSA7</accession>
<protein>
    <submittedName>
        <fullName evidence="7">Membrane protein</fullName>
    </submittedName>
</protein>
<keyword evidence="2" id="KW-1003">Cell membrane</keyword>
<keyword evidence="4 6" id="KW-1133">Transmembrane helix</keyword>
<dbReference type="AlphaFoldDB" id="A0A4R2GSA7"/>
<feature type="transmembrane region" description="Helical" evidence="6">
    <location>
        <begin position="152"/>
        <end position="172"/>
    </location>
</feature>
<feature type="transmembrane region" description="Helical" evidence="6">
    <location>
        <begin position="192"/>
        <end position="211"/>
    </location>
</feature>
<evidence type="ECO:0000256" key="5">
    <source>
        <dbReference type="ARBA" id="ARBA00023136"/>
    </source>
</evidence>
<dbReference type="OrthoDB" id="9797028at2"/>
<comment type="subcellular location">
    <subcellularLocation>
        <location evidence="1">Cell membrane</location>
        <topology evidence="1">Multi-pass membrane protein</topology>
    </subcellularLocation>
</comment>
<dbReference type="InterPro" id="IPR017039">
    <property type="entry name" value="Virul_fac_BrkB"/>
</dbReference>
<dbReference type="PANTHER" id="PTHR30213:SF1">
    <property type="entry name" value="INNER MEMBRANE PROTEIN YHJD"/>
    <property type="match status" value="1"/>
</dbReference>
<evidence type="ECO:0000256" key="1">
    <source>
        <dbReference type="ARBA" id="ARBA00004651"/>
    </source>
</evidence>
<keyword evidence="8" id="KW-1185">Reference proteome</keyword>
<keyword evidence="3 6" id="KW-0812">Transmembrane</keyword>
<name>A0A4R2GSA7_9BACT</name>
<proteinExistence type="predicted"/>
<dbReference type="PANTHER" id="PTHR30213">
    <property type="entry name" value="INNER MEMBRANE PROTEIN YHJD"/>
    <property type="match status" value="1"/>
</dbReference>